<sequence>MDDLSTPFQPRSFVWLPWRRVWYLARVEKIRDTDVQNVELLLHAHGESVTKDKWLTVHRDGTPTPGTPFLRMVQVQPTALTGVGSLPTARDYVQLLVMDRKLADLIASQHTDENTGNLDVPTLVGIVAQVLPARDASLIDVAYPVELEGYTNDEAWQRVQIGNGYVSQLGTCTSFIMLISSWLSVQIKVISEEQFTLLREGLAHAVKTALLVPLEH</sequence>
<name>A0A9W6XCY8_9STRA</name>
<keyword evidence="2" id="KW-1185">Reference proteome</keyword>
<evidence type="ECO:0000313" key="1">
    <source>
        <dbReference type="EMBL" id="GMF36415.1"/>
    </source>
</evidence>
<reference evidence="1" key="1">
    <citation type="submission" date="2023-04" db="EMBL/GenBank/DDBJ databases">
        <title>Phytophthora fragariaefolia NBRC 109709.</title>
        <authorList>
            <person name="Ichikawa N."/>
            <person name="Sato H."/>
            <person name="Tonouchi N."/>
        </authorList>
    </citation>
    <scope>NUCLEOTIDE SEQUENCE</scope>
    <source>
        <strain evidence="1">NBRC 109709</strain>
    </source>
</reference>
<dbReference type="Proteomes" id="UP001165121">
    <property type="component" value="Unassembled WGS sequence"/>
</dbReference>
<dbReference type="AlphaFoldDB" id="A0A9W6XCY8"/>
<gene>
    <name evidence="1" type="ORF">Pfra01_000990700</name>
</gene>
<dbReference type="OrthoDB" id="91590at2759"/>
<protein>
    <submittedName>
        <fullName evidence="1">Unnamed protein product</fullName>
    </submittedName>
</protein>
<proteinExistence type="predicted"/>
<evidence type="ECO:0000313" key="2">
    <source>
        <dbReference type="Proteomes" id="UP001165121"/>
    </source>
</evidence>
<accession>A0A9W6XCY8</accession>
<dbReference type="EMBL" id="BSXT01000946">
    <property type="protein sequence ID" value="GMF36415.1"/>
    <property type="molecule type" value="Genomic_DNA"/>
</dbReference>
<comment type="caution">
    <text evidence="1">The sequence shown here is derived from an EMBL/GenBank/DDBJ whole genome shotgun (WGS) entry which is preliminary data.</text>
</comment>
<organism evidence="1 2">
    <name type="scientific">Phytophthora fragariaefolia</name>
    <dbReference type="NCBI Taxonomy" id="1490495"/>
    <lineage>
        <taxon>Eukaryota</taxon>
        <taxon>Sar</taxon>
        <taxon>Stramenopiles</taxon>
        <taxon>Oomycota</taxon>
        <taxon>Peronosporomycetes</taxon>
        <taxon>Peronosporales</taxon>
        <taxon>Peronosporaceae</taxon>
        <taxon>Phytophthora</taxon>
    </lineage>
</organism>